<protein>
    <submittedName>
        <fullName evidence="7">Flagellar hook-associated protein FlgL</fullName>
    </submittedName>
</protein>
<dbReference type="Proteomes" id="UP001501195">
    <property type="component" value="Unassembled WGS sequence"/>
</dbReference>
<evidence type="ECO:0000259" key="6">
    <source>
        <dbReference type="Pfam" id="PF00700"/>
    </source>
</evidence>
<keyword evidence="3" id="KW-0975">Bacterial flagellum</keyword>
<keyword evidence="8" id="KW-1185">Reference proteome</keyword>
<evidence type="ECO:0000256" key="1">
    <source>
        <dbReference type="ARBA" id="ARBA00004365"/>
    </source>
</evidence>
<proteinExistence type="inferred from homology"/>
<comment type="subcellular location">
    <subcellularLocation>
        <location evidence="1">Bacterial flagellum</location>
    </subcellularLocation>
</comment>
<dbReference type="PANTHER" id="PTHR42792">
    <property type="entry name" value="FLAGELLIN"/>
    <property type="match status" value="1"/>
</dbReference>
<evidence type="ECO:0000256" key="4">
    <source>
        <dbReference type="SAM" id="MobiDB-lite"/>
    </source>
</evidence>
<dbReference type="SUPFAM" id="SSF64518">
    <property type="entry name" value="Phase 1 flagellin"/>
    <property type="match status" value="1"/>
</dbReference>
<dbReference type="InterPro" id="IPR013384">
    <property type="entry name" value="Flagell_FlgL"/>
</dbReference>
<reference evidence="8" key="1">
    <citation type="journal article" date="2019" name="Int. J. Syst. Evol. Microbiol.">
        <title>The Global Catalogue of Microorganisms (GCM) 10K type strain sequencing project: providing services to taxonomists for standard genome sequencing and annotation.</title>
        <authorList>
            <consortium name="The Broad Institute Genomics Platform"/>
            <consortium name="The Broad Institute Genome Sequencing Center for Infectious Disease"/>
            <person name="Wu L."/>
            <person name="Ma J."/>
        </authorList>
    </citation>
    <scope>NUCLEOTIDE SEQUENCE [LARGE SCALE GENOMIC DNA]</scope>
    <source>
        <strain evidence="8">JCM 18126</strain>
    </source>
</reference>
<evidence type="ECO:0000256" key="2">
    <source>
        <dbReference type="ARBA" id="ARBA00005709"/>
    </source>
</evidence>
<sequence>MLSRISTRTTAMTSLANLQTNQSRNQRLQEQITSGKSIAKGSDNPVAAGEALRTRAEIAATEQHLRNNADGRTWLTVQEGALDGALDGLQTARSRAVQAASTGTLDASARKGIAAELRAIRDNLLGAANTEHLGRPVFAGAKAGVSEAYSATGAYQGDGNAISRTVAPGVDVQVNVPGSTAFGSGTTASANTFVALDELIAAVDAGDAGAITAGIGTIDAGLDRVKGALATIGARSNQLTALQDTTEARAVHLSATLEDVEGVDMAKAMVEFSLQNTSYQAALAATAKVIQPTLLDFLA</sequence>
<evidence type="ECO:0000313" key="7">
    <source>
        <dbReference type="EMBL" id="GAA4980603.1"/>
    </source>
</evidence>
<evidence type="ECO:0000256" key="3">
    <source>
        <dbReference type="ARBA" id="ARBA00023143"/>
    </source>
</evidence>
<evidence type="ECO:0000313" key="8">
    <source>
        <dbReference type="Proteomes" id="UP001501195"/>
    </source>
</evidence>
<dbReference type="InterPro" id="IPR001029">
    <property type="entry name" value="Flagellin_N"/>
</dbReference>
<dbReference type="Pfam" id="PF00669">
    <property type="entry name" value="Flagellin_N"/>
    <property type="match status" value="1"/>
</dbReference>
<gene>
    <name evidence="7" type="primary">flgL</name>
    <name evidence="7" type="ORF">GCM10023225_20940</name>
</gene>
<keyword evidence="7" id="KW-0282">Flagellum</keyword>
<dbReference type="InterPro" id="IPR046358">
    <property type="entry name" value="Flagellin_C"/>
</dbReference>
<feature type="domain" description="Flagellin N-terminal" evidence="5">
    <location>
        <begin position="5"/>
        <end position="141"/>
    </location>
</feature>
<dbReference type="NCBIfam" id="TIGR02550">
    <property type="entry name" value="flagell_flgL"/>
    <property type="match status" value="1"/>
</dbReference>
<dbReference type="EMBL" id="BAABIL010000307">
    <property type="protein sequence ID" value="GAA4980603.1"/>
    <property type="molecule type" value="Genomic_DNA"/>
</dbReference>
<feature type="domain" description="Flagellin C-terminal" evidence="6">
    <location>
        <begin position="216"/>
        <end position="298"/>
    </location>
</feature>
<comment type="caution">
    <text evidence="7">The sequence shown here is derived from an EMBL/GenBank/DDBJ whole genome shotgun (WGS) entry which is preliminary data.</text>
</comment>
<organism evidence="7 8">
    <name type="scientific">Kineococcus glutinatus</name>
    <dbReference type="NCBI Taxonomy" id="1070872"/>
    <lineage>
        <taxon>Bacteria</taxon>
        <taxon>Bacillati</taxon>
        <taxon>Actinomycetota</taxon>
        <taxon>Actinomycetes</taxon>
        <taxon>Kineosporiales</taxon>
        <taxon>Kineosporiaceae</taxon>
        <taxon>Kineococcus</taxon>
    </lineage>
</organism>
<dbReference type="InterPro" id="IPR001492">
    <property type="entry name" value="Flagellin"/>
</dbReference>
<dbReference type="RefSeq" id="WP_345712475.1">
    <property type="nucleotide sequence ID" value="NZ_BAABIL010000307.1"/>
</dbReference>
<feature type="compositionally biased region" description="Polar residues" evidence="4">
    <location>
        <begin position="18"/>
        <end position="36"/>
    </location>
</feature>
<evidence type="ECO:0000259" key="5">
    <source>
        <dbReference type="Pfam" id="PF00669"/>
    </source>
</evidence>
<dbReference type="Pfam" id="PF00700">
    <property type="entry name" value="Flagellin_C"/>
    <property type="match status" value="1"/>
</dbReference>
<keyword evidence="7" id="KW-0966">Cell projection</keyword>
<name>A0ABP9HX28_9ACTN</name>
<feature type="region of interest" description="Disordered" evidence="4">
    <location>
        <begin position="18"/>
        <end position="44"/>
    </location>
</feature>
<accession>A0ABP9HX28</accession>
<dbReference type="Gene3D" id="1.20.1330.10">
    <property type="entry name" value="f41 fragment of flagellin, N-terminal domain"/>
    <property type="match status" value="1"/>
</dbReference>
<comment type="similarity">
    <text evidence="2">Belongs to the bacterial flagellin family.</text>
</comment>
<keyword evidence="7" id="KW-0969">Cilium</keyword>
<dbReference type="PANTHER" id="PTHR42792:SF1">
    <property type="entry name" value="FLAGELLAR HOOK-ASSOCIATED PROTEIN 3"/>
    <property type="match status" value="1"/>
</dbReference>